<dbReference type="Proteomes" id="UP001157396">
    <property type="component" value="Unassembled WGS sequence"/>
</dbReference>
<dbReference type="RefSeq" id="WP_016170988.1">
    <property type="nucleotide sequence ID" value="NZ_AP026069.1"/>
</dbReference>
<protein>
    <submittedName>
        <fullName evidence="1">Uncharacterized protein</fullName>
    </submittedName>
</protein>
<name>A0A6L2ZVB2_9LACT</name>
<reference evidence="1 3" key="1">
    <citation type="submission" date="2020-06" db="EMBL/GenBank/DDBJ databases">
        <title>Draft genome sequence of Lactic acid bacteria from Okinawan-style tofu.</title>
        <authorList>
            <person name="Takara I."/>
            <person name="Ikematsu S."/>
        </authorList>
    </citation>
    <scope>NUCLEOTIDE SEQUENCE [LARGE SCALE GENOMIC DNA]</scope>
    <source>
        <strain evidence="3">lg38</strain>
        <strain evidence="1">Lg38</strain>
    </source>
</reference>
<reference evidence="2" key="2">
    <citation type="submission" date="2023-04" db="EMBL/GenBank/DDBJ databases">
        <title>Genomic analysis of Lactococcus garvieae isolates.</title>
        <authorList>
            <person name="Zhanghang C."/>
        </authorList>
    </citation>
    <scope>NUCLEOTIDE SEQUENCE</scope>
    <source>
        <strain evidence="2">ZB-1</strain>
    </source>
</reference>
<evidence type="ECO:0000313" key="3">
    <source>
        <dbReference type="Proteomes" id="UP000504756"/>
    </source>
</evidence>
<comment type="caution">
    <text evidence="1">The sequence shown here is derived from an EMBL/GenBank/DDBJ whole genome shotgun (WGS) entry which is preliminary data.</text>
</comment>
<dbReference type="Proteomes" id="UP000504756">
    <property type="component" value="Unassembled WGS sequence"/>
</dbReference>
<proteinExistence type="predicted"/>
<gene>
    <name evidence="1" type="ORF">ikelab_07020</name>
    <name evidence="2" type="ORF">QHR29_06165</name>
</gene>
<dbReference type="EMBL" id="JARYTV010000004">
    <property type="protein sequence ID" value="MDH7960052.1"/>
    <property type="molecule type" value="Genomic_DNA"/>
</dbReference>
<dbReference type="AlphaFoldDB" id="A0A6L2ZVB2"/>
<accession>A0A6L2ZVB2</accession>
<evidence type="ECO:0000313" key="1">
    <source>
        <dbReference type="EMBL" id="GFO51427.1"/>
    </source>
</evidence>
<sequence length="65" mass="7463">MSREIIPPFTTGILAPWTPSPTLSSLLVEGWQTALRLLFIVIYWPFSKKYDNILLEQAAEIKNEN</sequence>
<evidence type="ECO:0000313" key="2">
    <source>
        <dbReference type="EMBL" id="MDH7960052.1"/>
    </source>
</evidence>
<organism evidence="1 3">
    <name type="scientific">Lactococcus garvieae</name>
    <dbReference type="NCBI Taxonomy" id="1363"/>
    <lineage>
        <taxon>Bacteria</taxon>
        <taxon>Bacillati</taxon>
        <taxon>Bacillota</taxon>
        <taxon>Bacilli</taxon>
        <taxon>Lactobacillales</taxon>
        <taxon>Streptococcaceae</taxon>
        <taxon>Lactococcus</taxon>
    </lineage>
</organism>
<dbReference type="EMBL" id="BLXU01000003">
    <property type="protein sequence ID" value="GFO51427.1"/>
    <property type="molecule type" value="Genomic_DNA"/>
</dbReference>